<organism evidence="1 2">
    <name type="scientific">Corchorus capsularis</name>
    <name type="common">Jute</name>
    <dbReference type="NCBI Taxonomy" id="210143"/>
    <lineage>
        <taxon>Eukaryota</taxon>
        <taxon>Viridiplantae</taxon>
        <taxon>Streptophyta</taxon>
        <taxon>Embryophyta</taxon>
        <taxon>Tracheophyta</taxon>
        <taxon>Spermatophyta</taxon>
        <taxon>Magnoliopsida</taxon>
        <taxon>eudicotyledons</taxon>
        <taxon>Gunneridae</taxon>
        <taxon>Pentapetalae</taxon>
        <taxon>rosids</taxon>
        <taxon>malvids</taxon>
        <taxon>Malvales</taxon>
        <taxon>Malvaceae</taxon>
        <taxon>Grewioideae</taxon>
        <taxon>Apeibeae</taxon>
        <taxon>Corchorus</taxon>
    </lineage>
</organism>
<name>A0A1R3KXQ8_COCAP</name>
<dbReference type="AlphaFoldDB" id="A0A1R3KXQ8"/>
<feature type="non-terminal residue" evidence="1">
    <location>
        <position position="1"/>
    </location>
</feature>
<sequence>EKDVAFEKNACSCNKSERS</sequence>
<dbReference type="EMBL" id="AWWV01000733">
    <property type="protein sequence ID" value="OMP11894.1"/>
    <property type="molecule type" value="Genomic_DNA"/>
</dbReference>
<dbReference type="Gramene" id="OMP11894">
    <property type="protein sequence ID" value="OMP11894"/>
    <property type="gene ID" value="CCACVL1_00225"/>
</dbReference>
<proteinExistence type="predicted"/>
<evidence type="ECO:0000313" key="2">
    <source>
        <dbReference type="Proteomes" id="UP000188268"/>
    </source>
</evidence>
<protein>
    <submittedName>
        <fullName evidence="1">Uncharacterized protein</fullName>
    </submittedName>
</protein>
<comment type="caution">
    <text evidence="1">The sequence shown here is derived from an EMBL/GenBank/DDBJ whole genome shotgun (WGS) entry which is preliminary data.</text>
</comment>
<dbReference type="Proteomes" id="UP000188268">
    <property type="component" value="Unassembled WGS sequence"/>
</dbReference>
<gene>
    <name evidence="1" type="ORF">CCACVL1_00225</name>
</gene>
<keyword evidence="2" id="KW-1185">Reference proteome</keyword>
<evidence type="ECO:0000313" key="1">
    <source>
        <dbReference type="EMBL" id="OMP11894.1"/>
    </source>
</evidence>
<reference evidence="1 2" key="1">
    <citation type="submission" date="2013-09" db="EMBL/GenBank/DDBJ databases">
        <title>Corchorus capsularis genome sequencing.</title>
        <authorList>
            <person name="Alam M."/>
            <person name="Haque M.S."/>
            <person name="Islam M.S."/>
            <person name="Emdad E.M."/>
            <person name="Islam M.M."/>
            <person name="Ahmed B."/>
            <person name="Halim A."/>
            <person name="Hossen Q.M.M."/>
            <person name="Hossain M.Z."/>
            <person name="Ahmed R."/>
            <person name="Khan M.M."/>
            <person name="Islam R."/>
            <person name="Rashid M.M."/>
            <person name="Khan S.A."/>
            <person name="Rahman M.S."/>
            <person name="Alam M."/>
        </authorList>
    </citation>
    <scope>NUCLEOTIDE SEQUENCE [LARGE SCALE GENOMIC DNA]</scope>
    <source>
        <strain evidence="2">cv. CVL-1</strain>
        <tissue evidence="1">Whole seedling</tissue>
    </source>
</reference>
<accession>A0A1R3KXQ8</accession>